<dbReference type="OrthoDB" id="6510131at2759"/>
<evidence type="ECO:0000256" key="1">
    <source>
        <dbReference type="SAM" id="Phobius"/>
    </source>
</evidence>
<dbReference type="Proteomes" id="UP000759131">
    <property type="component" value="Unassembled WGS sequence"/>
</dbReference>
<keyword evidence="1" id="KW-1133">Transmembrane helix</keyword>
<protein>
    <submittedName>
        <fullName evidence="2">Uncharacterized protein</fullName>
    </submittedName>
</protein>
<gene>
    <name evidence="2" type="ORF">OSB1V03_LOCUS3383</name>
</gene>
<proteinExistence type="predicted"/>
<dbReference type="EMBL" id="CAJPIZ010001361">
    <property type="protein sequence ID" value="CAG2103352.1"/>
    <property type="molecule type" value="Genomic_DNA"/>
</dbReference>
<reference evidence="2" key="1">
    <citation type="submission" date="2020-11" db="EMBL/GenBank/DDBJ databases">
        <authorList>
            <person name="Tran Van P."/>
        </authorList>
    </citation>
    <scope>NUCLEOTIDE SEQUENCE</scope>
</reference>
<dbReference type="EMBL" id="OC855936">
    <property type="protein sequence ID" value="CAD7622922.1"/>
    <property type="molecule type" value="Genomic_DNA"/>
</dbReference>
<keyword evidence="1" id="KW-0472">Membrane</keyword>
<dbReference type="AlphaFoldDB" id="A0A7R9KHC5"/>
<accession>A0A7R9KHC5</accession>
<keyword evidence="3" id="KW-1185">Reference proteome</keyword>
<feature type="transmembrane region" description="Helical" evidence="1">
    <location>
        <begin position="103"/>
        <end position="122"/>
    </location>
</feature>
<keyword evidence="1" id="KW-0812">Transmembrane</keyword>
<sequence>MDEKDKQITQSINQWLNDFITKYNDTIVLWAFVCDYELISRVYGLVYIMSDKVVLYLSVEWYPMLILRRQYHNLLGEPICLDIHRFTNCCQLMITKTNRRWDSLQLLAMAALFVAVFFTANINKILDRLVILSMTIVLMIALVYWRTHAYKESIVLLDNVSGLELTQHYSLLGVHWKRSQFILSSTIIINEAITMVSVCIIE</sequence>
<evidence type="ECO:0000313" key="2">
    <source>
        <dbReference type="EMBL" id="CAD7622922.1"/>
    </source>
</evidence>
<organism evidence="2">
    <name type="scientific">Medioppia subpectinata</name>
    <dbReference type="NCBI Taxonomy" id="1979941"/>
    <lineage>
        <taxon>Eukaryota</taxon>
        <taxon>Metazoa</taxon>
        <taxon>Ecdysozoa</taxon>
        <taxon>Arthropoda</taxon>
        <taxon>Chelicerata</taxon>
        <taxon>Arachnida</taxon>
        <taxon>Acari</taxon>
        <taxon>Acariformes</taxon>
        <taxon>Sarcoptiformes</taxon>
        <taxon>Oribatida</taxon>
        <taxon>Brachypylina</taxon>
        <taxon>Oppioidea</taxon>
        <taxon>Oppiidae</taxon>
        <taxon>Medioppia</taxon>
    </lineage>
</organism>
<name>A0A7R9KHC5_9ACAR</name>
<evidence type="ECO:0000313" key="3">
    <source>
        <dbReference type="Proteomes" id="UP000759131"/>
    </source>
</evidence>
<feature type="transmembrane region" description="Helical" evidence="1">
    <location>
        <begin position="128"/>
        <end position="145"/>
    </location>
</feature>